<dbReference type="PANTHER" id="PTHR46558">
    <property type="entry name" value="TRACRIPTIONAL REGULATORY PROTEIN-RELATED-RELATED"/>
    <property type="match status" value="1"/>
</dbReference>
<dbReference type="SMART" id="SM00530">
    <property type="entry name" value="HTH_XRE"/>
    <property type="match status" value="1"/>
</dbReference>
<dbReference type="AlphaFoldDB" id="A0A0R1LWZ8"/>
<organism evidence="3 4">
    <name type="scientific">Liquorilactobacillus capillatus DSM 19910</name>
    <dbReference type="NCBI Taxonomy" id="1423731"/>
    <lineage>
        <taxon>Bacteria</taxon>
        <taxon>Bacillati</taxon>
        <taxon>Bacillota</taxon>
        <taxon>Bacilli</taxon>
        <taxon>Lactobacillales</taxon>
        <taxon>Lactobacillaceae</taxon>
        <taxon>Liquorilactobacillus</taxon>
    </lineage>
</organism>
<feature type="domain" description="HTH cro/C1-type" evidence="2">
    <location>
        <begin position="6"/>
        <end position="60"/>
    </location>
</feature>
<dbReference type="SUPFAM" id="SSF47413">
    <property type="entry name" value="lambda repressor-like DNA-binding domains"/>
    <property type="match status" value="1"/>
</dbReference>
<sequence>MFSQRLKELRTSKDYTQEYVGKIVHVSSKTVGAWERGTRQPNIEAIQVLSDLFNVSTDFLLGKNSEGKHSQDKIDLKSFLDEDLEKGMTYANEELTEEDKEKLKIALTQIFWKHHKNNT</sequence>
<dbReference type="InterPro" id="IPR001387">
    <property type="entry name" value="Cro/C1-type_HTH"/>
</dbReference>
<dbReference type="GO" id="GO:0003677">
    <property type="term" value="F:DNA binding"/>
    <property type="evidence" value="ECO:0007669"/>
    <property type="project" value="UniProtKB-KW"/>
</dbReference>
<name>A0A0R1LWZ8_9LACO</name>
<dbReference type="InterPro" id="IPR010982">
    <property type="entry name" value="Lambda_DNA-bd_dom_sf"/>
</dbReference>
<proteinExistence type="predicted"/>
<dbReference type="OrthoDB" id="9805856at2"/>
<dbReference type="CDD" id="cd00093">
    <property type="entry name" value="HTH_XRE"/>
    <property type="match status" value="1"/>
</dbReference>
<dbReference type="PATRIC" id="fig|1423731.3.peg.504"/>
<keyword evidence="4" id="KW-1185">Reference proteome</keyword>
<comment type="caution">
    <text evidence="3">The sequence shown here is derived from an EMBL/GenBank/DDBJ whole genome shotgun (WGS) entry which is preliminary data.</text>
</comment>
<dbReference type="Pfam" id="PF01381">
    <property type="entry name" value="HTH_3"/>
    <property type="match status" value="1"/>
</dbReference>
<dbReference type="Proteomes" id="UP000051621">
    <property type="component" value="Unassembled WGS sequence"/>
</dbReference>
<evidence type="ECO:0000313" key="4">
    <source>
        <dbReference type="Proteomes" id="UP000051621"/>
    </source>
</evidence>
<reference evidence="3 4" key="1">
    <citation type="journal article" date="2015" name="Genome Announc.">
        <title>Expanding the biotechnology potential of lactobacilli through comparative genomics of 213 strains and associated genera.</title>
        <authorList>
            <person name="Sun Z."/>
            <person name="Harris H.M."/>
            <person name="McCann A."/>
            <person name="Guo C."/>
            <person name="Argimon S."/>
            <person name="Zhang W."/>
            <person name="Yang X."/>
            <person name="Jeffery I.B."/>
            <person name="Cooney J.C."/>
            <person name="Kagawa T.F."/>
            <person name="Liu W."/>
            <person name="Song Y."/>
            <person name="Salvetti E."/>
            <person name="Wrobel A."/>
            <person name="Rasinkangas P."/>
            <person name="Parkhill J."/>
            <person name="Rea M.C."/>
            <person name="O'Sullivan O."/>
            <person name="Ritari J."/>
            <person name="Douillard F.P."/>
            <person name="Paul Ross R."/>
            <person name="Yang R."/>
            <person name="Briner A.E."/>
            <person name="Felis G.E."/>
            <person name="de Vos W.M."/>
            <person name="Barrangou R."/>
            <person name="Klaenhammer T.R."/>
            <person name="Caufield P.W."/>
            <person name="Cui Y."/>
            <person name="Zhang H."/>
            <person name="O'Toole P.W."/>
        </authorList>
    </citation>
    <scope>NUCLEOTIDE SEQUENCE [LARGE SCALE GENOMIC DNA]</scope>
    <source>
        <strain evidence="3 4">DSM 19910</strain>
    </source>
</reference>
<keyword evidence="1" id="KW-0238">DNA-binding</keyword>
<dbReference type="Gene3D" id="1.10.260.40">
    <property type="entry name" value="lambda repressor-like DNA-binding domains"/>
    <property type="match status" value="1"/>
</dbReference>
<evidence type="ECO:0000259" key="2">
    <source>
        <dbReference type="PROSITE" id="PS50943"/>
    </source>
</evidence>
<accession>A0A0R1LWZ8</accession>
<dbReference type="EMBL" id="AZEF01000061">
    <property type="protein sequence ID" value="KRL00112.1"/>
    <property type="molecule type" value="Genomic_DNA"/>
</dbReference>
<dbReference type="PROSITE" id="PS50943">
    <property type="entry name" value="HTH_CROC1"/>
    <property type="match status" value="1"/>
</dbReference>
<protein>
    <recommendedName>
        <fullName evidence="2">HTH cro/C1-type domain-containing protein</fullName>
    </recommendedName>
</protein>
<dbReference type="STRING" id="1423731.FC81_GL000489"/>
<dbReference type="RefSeq" id="WP_057746687.1">
    <property type="nucleotide sequence ID" value="NZ_AZEF01000061.1"/>
</dbReference>
<evidence type="ECO:0000313" key="3">
    <source>
        <dbReference type="EMBL" id="KRL00112.1"/>
    </source>
</evidence>
<gene>
    <name evidence="3" type="ORF">FC81_GL000489</name>
</gene>
<dbReference type="PANTHER" id="PTHR46558:SF11">
    <property type="entry name" value="HTH-TYPE TRANSCRIPTIONAL REGULATOR XRE"/>
    <property type="match status" value="1"/>
</dbReference>
<evidence type="ECO:0000256" key="1">
    <source>
        <dbReference type="ARBA" id="ARBA00023125"/>
    </source>
</evidence>